<keyword evidence="2" id="KW-0378">Hydrolase</keyword>
<dbReference type="InterPro" id="IPR023696">
    <property type="entry name" value="Ureohydrolase_dom_sf"/>
</dbReference>
<evidence type="ECO:0000256" key="2">
    <source>
        <dbReference type="ARBA" id="ARBA00022801"/>
    </source>
</evidence>
<dbReference type="GO" id="GO:0004407">
    <property type="term" value="F:histone deacetylase activity"/>
    <property type="evidence" value="ECO:0007669"/>
    <property type="project" value="InterPro"/>
</dbReference>
<dbReference type="OrthoDB" id="9808367at2"/>
<feature type="domain" description="Histone deacetylase" evidence="3">
    <location>
        <begin position="22"/>
        <end position="286"/>
    </location>
</feature>
<accession>A0A2A4G1H3</accession>
<keyword evidence="5" id="KW-1185">Reference proteome</keyword>
<dbReference type="Proteomes" id="UP000218934">
    <property type="component" value="Unassembled WGS sequence"/>
</dbReference>
<dbReference type="InterPro" id="IPR023801">
    <property type="entry name" value="His_deacetylse_dom"/>
</dbReference>
<dbReference type="InterPro" id="IPR000286">
    <property type="entry name" value="HDACs"/>
</dbReference>
<dbReference type="PANTHER" id="PTHR10625">
    <property type="entry name" value="HISTONE DEACETYLASE HDAC1-RELATED"/>
    <property type="match status" value="1"/>
</dbReference>
<dbReference type="EMBL" id="NWUF01000002">
    <property type="protein sequence ID" value="PCE43869.1"/>
    <property type="molecule type" value="Genomic_DNA"/>
</dbReference>
<organism evidence="4 5">
    <name type="scientific">Rhizorhabdus dicambivorans</name>
    <dbReference type="NCBI Taxonomy" id="1850238"/>
    <lineage>
        <taxon>Bacteria</taxon>
        <taxon>Pseudomonadati</taxon>
        <taxon>Pseudomonadota</taxon>
        <taxon>Alphaproteobacteria</taxon>
        <taxon>Sphingomonadales</taxon>
        <taxon>Sphingomonadaceae</taxon>
        <taxon>Rhizorhabdus</taxon>
    </lineage>
</organism>
<dbReference type="GO" id="GO:0040029">
    <property type="term" value="P:epigenetic regulation of gene expression"/>
    <property type="evidence" value="ECO:0007669"/>
    <property type="project" value="TreeGrafter"/>
</dbReference>
<dbReference type="RefSeq" id="WP_066965846.1">
    <property type="nucleotide sequence ID" value="NZ_CP023449.1"/>
</dbReference>
<dbReference type="PANTHER" id="PTHR10625:SF19">
    <property type="entry name" value="HISTONE DEACETYLASE 12"/>
    <property type="match status" value="1"/>
</dbReference>
<evidence type="ECO:0000256" key="1">
    <source>
        <dbReference type="ARBA" id="ARBA00005947"/>
    </source>
</evidence>
<gene>
    <name evidence="4" type="ORF">COO09_02805</name>
</gene>
<sequence>MLHVVHHPHYVSPASVGSRFSFDKYGLVMAALSESGVRHVLHQPEPMPRHWIEAVHDPDYVAEVAASAVPPAKARRIGFPITERVTRRAFLAPGGTWLAAKLALAHGYAANSAGGSHHALADTGAGYCVFNDLAIAANRLLAEGDARRIMIVDLDVHQGDGTAALTAGRPDIFTFSIHAESNFPVRKARSSFDLGLADGADDAAYLTAMADHLPRAIDGFAPDLILYQAGVDPHRDDRLGRLALTDEGLRDRDRFVMHAARTRGIPLASALGGGYGDDRMEIARRHVRSVLALHEAFQQFVAPAEAGAAGD</sequence>
<dbReference type="AlphaFoldDB" id="A0A2A4G1H3"/>
<dbReference type="KEGG" id="rdi:CMV14_21345"/>
<dbReference type="PRINTS" id="PR01270">
    <property type="entry name" value="HDASUPER"/>
</dbReference>
<dbReference type="Gene3D" id="3.40.800.20">
    <property type="entry name" value="Histone deacetylase domain"/>
    <property type="match status" value="1"/>
</dbReference>
<evidence type="ECO:0000313" key="4">
    <source>
        <dbReference type="EMBL" id="PCE43869.1"/>
    </source>
</evidence>
<proteinExistence type="inferred from homology"/>
<dbReference type="InterPro" id="IPR044150">
    <property type="entry name" value="HDAC_classIV"/>
</dbReference>
<comment type="caution">
    <text evidence="4">The sequence shown here is derived from an EMBL/GenBank/DDBJ whole genome shotgun (WGS) entry which is preliminary data.</text>
</comment>
<reference evidence="4 5" key="1">
    <citation type="submission" date="2017-09" db="EMBL/GenBank/DDBJ databases">
        <title>The Catabolism of 3,6-Dichlorosalicylic acid is Initiated by the Cytochrome P450 Monooxygenase DsmABC in Rhizorhabdus dicambivorans Ndbn-20.</title>
        <authorList>
            <person name="Na L."/>
        </authorList>
    </citation>
    <scope>NUCLEOTIDE SEQUENCE [LARGE SCALE GENOMIC DNA]</scope>
    <source>
        <strain evidence="4 5">Ndbn-20m</strain>
    </source>
</reference>
<dbReference type="CDD" id="cd09993">
    <property type="entry name" value="HDAC_classIV"/>
    <property type="match status" value="1"/>
</dbReference>
<evidence type="ECO:0000313" key="5">
    <source>
        <dbReference type="Proteomes" id="UP000218934"/>
    </source>
</evidence>
<protein>
    <submittedName>
        <fullName evidence="4">Histone deacetylase</fullName>
    </submittedName>
</protein>
<dbReference type="Pfam" id="PF00850">
    <property type="entry name" value="Hist_deacetyl"/>
    <property type="match status" value="1"/>
</dbReference>
<comment type="similarity">
    <text evidence="1">Belongs to the histone deacetylase family.</text>
</comment>
<dbReference type="GO" id="GO:0016787">
    <property type="term" value="F:hydrolase activity"/>
    <property type="evidence" value="ECO:0007669"/>
    <property type="project" value="UniProtKB-KW"/>
</dbReference>
<dbReference type="SUPFAM" id="SSF52768">
    <property type="entry name" value="Arginase/deacetylase"/>
    <property type="match status" value="1"/>
</dbReference>
<dbReference type="InterPro" id="IPR037138">
    <property type="entry name" value="His_deacetylse_dom_sf"/>
</dbReference>
<name>A0A2A4G1H3_9SPHN</name>
<evidence type="ECO:0000259" key="3">
    <source>
        <dbReference type="Pfam" id="PF00850"/>
    </source>
</evidence>